<evidence type="ECO:0000259" key="4">
    <source>
        <dbReference type="Pfam" id="PF00189"/>
    </source>
</evidence>
<dbReference type="GO" id="GO:1990904">
    <property type="term" value="C:ribonucleoprotein complex"/>
    <property type="evidence" value="ECO:0007669"/>
    <property type="project" value="UniProtKB-KW"/>
</dbReference>
<geneLocation type="mitochondrion" evidence="5"/>
<dbReference type="InterPro" id="IPR001351">
    <property type="entry name" value="Ribosomal_uS3_C"/>
</dbReference>
<dbReference type="GO" id="GO:0003735">
    <property type="term" value="F:structural constituent of ribosome"/>
    <property type="evidence" value="ECO:0007669"/>
    <property type="project" value="InterPro"/>
</dbReference>
<reference evidence="5" key="1">
    <citation type="journal article" date="2021" name="J. Appl. Phycol.">
        <title>Mitochondrial genome of the harmful algal bloom species Odontella regia (Mediophyceae, Bacillariophyta).</title>
        <authorList>
            <person name="Wang Y."/>
            <person name="Chen Y."/>
            <person name="Wang J."/>
            <person name="Liu F."/>
            <person name="Chen N."/>
        </authorList>
    </citation>
    <scope>NUCLEOTIDE SEQUENCE</scope>
</reference>
<dbReference type="Pfam" id="PF00189">
    <property type="entry name" value="Ribosomal_S3_C"/>
    <property type="match status" value="1"/>
</dbReference>
<dbReference type="InterPro" id="IPR036419">
    <property type="entry name" value="Ribosomal_S3_C_sf"/>
</dbReference>
<keyword evidence="3" id="KW-0687">Ribonucleoprotein</keyword>
<keyword evidence="5" id="KW-0496">Mitochondrion</keyword>
<proteinExistence type="inferred from homology"/>
<gene>
    <name evidence="5" type="primary">rps3</name>
</gene>
<evidence type="ECO:0000256" key="3">
    <source>
        <dbReference type="ARBA" id="ARBA00023274"/>
    </source>
</evidence>
<feature type="domain" description="Small ribosomal subunit protein uS3 C-terminal" evidence="4">
    <location>
        <begin position="235"/>
        <end position="298"/>
    </location>
</feature>
<dbReference type="AlphaFoldDB" id="A0A7T7A9S5"/>
<dbReference type="EMBL" id="MW023083">
    <property type="protein sequence ID" value="QQJ94659.1"/>
    <property type="molecule type" value="Genomic_DNA"/>
</dbReference>
<evidence type="ECO:0000256" key="2">
    <source>
        <dbReference type="ARBA" id="ARBA00022980"/>
    </source>
</evidence>
<accession>A0A7T7A9S5</accession>
<protein>
    <submittedName>
        <fullName evidence="5">Ribosomal protein S3</fullName>
    </submittedName>
</protein>
<dbReference type="SUPFAM" id="SSF54821">
    <property type="entry name" value="Ribosomal protein S3 C-terminal domain"/>
    <property type="match status" value="1"/>
</dbReference>
<dbReference type="Gene3D" id="3.30.1140.32">
    <property type="entry name" value="Ribosomal protein S3, C-terminal domain"/>
    <property type="match status" value="1"/>
</dbReference>
<dbReference type="GeneID" id="67132406"/>
<evidence type="ECO:0000313" key="5">
    <source>
        <dbReference type="EMBL" id="QQJ94659.1"/>
    </source>
</evidence>
<name>A0A7T7A9S5_LITUN</name>
<dbReference type="GO" id="GO:0005840">
    <property type="term" value="C:ribosome"/>
    <property type="evidence" value="ECO:0007669"/>
    <property type="project" value="UniProtKB-KW"/>
</dbReference>
<keyword evidence="2 5" id="KW-0689">Ribosomal protein</keyword>
<sequence length="303" mass="35785">MQKNSLWKLQYCAKKKRENSFYIYQTLEIQNFIKRFFKIYRLLLNDFSLKYSNSNLEIFISYYTTVQSFKILQKNLKTKNFFLRSKPNYKFKTYKNILKPKNRLKLISFVKKGFLKKTICNNSTKVINNFSEVLLESLSLFLKKKIKIKLILQNLNKGISFRFTKEKLEHFKIILIQLRKFIKNLFFKETINILTLVISKVINLHVLTEFIAFQFSVIKKHNSFLIFLKHSIELLQKSHFSALKGLKILIKGRLNGAPRARNKLIQSGSVPLQNYKSKIIKSNTTSYTPNGTFSISAWSCVKD</sequence>
<organism evidence="5">
    <name type="scientific">Lithodesmium undulatum</name>
    <name type="common">Marine centric diatom</name>
    <dbReference type="NCBI Taxonomy" id="59812"/>
    <lineage>
        <taxon>Eukaryota</taxon>
        <taxon>Sar</taxon>
        <taxon>Stramenopiles</taxon>
        <taxon>Ochrophyta</taxon>
        <taxon>Bacillariophyta</taxon>
        <taxon>Mediophyceae</taxon>
        <taxon>Lithodesmiophycidae</taxon>
        <taxon>Lithodesmiales</taxon>
        <taxon>Lithodesmiaceae</taxon>
        <taxon>Lithodesmium</taxon>
    </lineage>
</organism>
<evidence type="ECO:0000256" key="1">
    <source>
        <dbReference type="ARBA" id="ARBA00010761"/>
    </source>
</evidence>
<comment type="similarity">
    <text evidence="1">Belongs to the universal ribosomal protein uS3 family.</text>
</comment>
<dbReference type="GO" id="GO:0006412">
    <property type="term" value="P:translation"/>
    <property type="evidence" value="ECO:0007669"/>
    <property type="project" value="InterPro"/>
</dbReference>
<dbReference type="RefSeq" id="YP_010139051.1">
    <property type="nucleotide sequence ID" value="NC_056903.1"/>
</dbReference>